<dbReference type="SUPFAM" id="SSF53448">
    <property type="entry name" value="Nucleotide-diphospho-sugar transferases"/>
    <property type="match status" value="1"/>
</dbReference>
<dbReference type="RefSeq" id="WP_191025734.1">
    <property type="nucleotide sequence ID" value="NZ_JABBXD010000007.1"/>
</dbReference>
<dbReference type="InterPro" id="IPR001173">
    <property type="entry name" value="Glyco_trans_2-like"/>
</dbReference>
<evidence type="ECO:0000259" key="1">
    <source>
        <dbReference type="Pfam" id="PF00535"/>
    </source>
</evidence>
<feature type="domain" description="Glycosyltransferase 2-like" evidence="1">
    <location>
        <begin position="50"/>
        <end position="155"/>
    </location>
</feature>
<gene>
    <name evidence="2" type="ORF">HHX48_12860</name>
</gene>
<dbReference type="InterPro" id="IPR029044">
    <property type="entry name" value="Nucleotide-diphossugar_trans"/>
</dbReference>
<dbReference type="Pfam" id="PF00535">
    <property type="entry name" value="Glycos_transf_2"/>
    <property type="match status" value="1"/>
</dbReference>
<organism evidence="2 3">
    <name type="scientific">Salinimonas profundi</name>
    <dbReference type="NCBI Taxonomy" id="2729140"/>
    <lineage>
        <taxon>Bacteria</taxon>
        <taxon>Pseudomonadati</taxon>
        <taxon>Pseudomonadota</taxon>
        <taxon>Gammaproteobacteria</taxon>
        <taxon>Alteromonadales</taxon>
        <taxon>Alteromonadaceae</taxon>
        <taxon>Alteromonas/Salinimonas group</taxon>
        <taxon>Salinimonas</taxon>
    </lineage>
</organism>
<comment type="caution">
    <text evidence="2">The sequence shown here is derived from an EMBL/GenBank/DDBJ whole genome shotgun (WGS) entry which is preliminary data.</text>
</comment>
<keyword evidence="3" id="KW-1185">Reference proteome</keyword>
<evidence type="ECO:0000313" key="3">
    <source>
        <dbReference type="Proteomes" id="UP000624419"/>
    </source>
</evidence>
<protein>
    <submittedName>
        <fullName evidence="2">Glycosyltransferase</fullName>
    </submittedName>
</protein>
<evidence type="ECO:0000313" key="2">
    <source>
        <dbReference type="EMBL" id="MBD3586631.1"/>
    </source>
</evidence>
<dbReference type="EMBL" id="JABBXD010000007">
    <property type="protein sequence ID" value="MBD3586631.1"/>
    <property type="molecule type" value="Genomic_DNA"/>
</dbReference>
<dbReference type="Proteomes" id="UP000624419">
    <property type="component" value="Unassembled WGS sequence"/>
</dbReference>
<sequence>MIRKQLKKLKDAMLIRRLQKDKSVLKPGGKLENGRELIVSLTSIASRLHLIDLTIHSLLSQSLQPSKIILWLSETSGELPDNVKQLEKAGLTVRRCEDVGPHTKLVPSLMHYPDAVVVTADDDTLYPKHWLQELVTSYLKVPDAIHCHRAHYIKFDNSGDMQPYIKWGWLAQGHVGPDHCIFPTGVGGVLYPPGSLHQEATNIALFKTLSPKADDIWFKAMALINNTSAVKVRPYFEEYPTTEGSQEDAKLGPQNVGGGGNDKQFQACIEHFNIPLSQFKK</sequence>
<name>A0ABR8LNY1_9ALTE</name>
<reference evidence="2 3" key="1">
    <citation type="submission" date="2020-04" db="EMBL/GenBank/DDBJ databases">
        <title>Salinimonas sp. HHU 13199.</title>
        <authorList>
            <person name="Cui X."/>
            <person name="Zhang D."/>
        </authorList>
    </citation>
    <scope>NUCLEOTIDE SEQUENCE [LARGE SCALE GENOMIC DNA]</scope>
    <source>
        <strain evidence="2 3">HHU 13199</strain>
    </source>
</reference>
<proteinExistence type="predicted"/>
<accession>A0ABR8LNY1</accession>